<keyword evidence="3" id="KW-0326">Glycosidase</keyword>
<dbReference type="AlphaFoldDB" id="A0A6A4I303"/>
<accession>A0A6A4I303</accession>
<dbReference type="PANTHER" id="PTHR31297">
    <property type="entry name" value="GLUCAN ENDO-1,6-BETA-GLUCOSIDASE B"/>
    <property type="match status" value="1"/>
</dbReference>
<dbReference type="EMBL" id="ML769428">
    <property type="protein sequence ID" value="KAE9403155.1"/>
    <property type="molecule type" value="Genomic_DNA"/>
</dbReference>
<protein>
    <submittedName>
        <fullName evidence="5">Uncharacterized protein</fullName>
    </submittedName>
</protein>
<dbReference type="GO" id="GO:0009986">
    <property type="term" value="C:cell surface"/>
    <property type="evidence" value="ECO:0007669"/>
    <property type="project" value="TreeGrafter"/>
</dbReference>
<gene>
    <name evidence="5" type="ORF">BT96DRAFT_505851</name>
</gene>
<keyword evidence="6" id="KW-1185">Reference proteome</keyword>
<dbReference type="Gene3D" id="3.20.20.80">
    <property type="entry name" value="Glycosidases"/>
    <property type="match status" value="1"/>
</dbReference>
<reference evidence="5" key="1">
    <citation type="journal article" date="2019" name="Environ. Microbiol.">
        <title>Fungal ecological strategies reflected in gene transcription - a case study of two litter decomposers.</title>
        <authorList>
            <person name="Barbi F."/>
            <person name="Kohler A."/>
            <person name="Barry K."/>
            <person name="Baskaran P."/>
            <person name="Daum C."/>
            <person name="Fauchery L."/>
            <person name="Ihrmark K."/>
            <person name="Kuo A."/>
            <person name="LaButti K."/>
            <person name="Lipzen A."/>
            <person name="Morin E."/>
            <person name="Grigoriev I.V."/>
            <person name="Henrissat B."/>
            <person name="Lindahl B."/>
            <person name="Martin F."/>
        </authorList>
    </citation>
    <scope>NUCLEOTIDE SEQUENCE</scope>
    <source>
        <strain evidence="5">JB14</strain>
    </source>
</reference>
<feature type="chain" id="PRO_5025556684" evidence="4">
    <location>
        <begin position="26"/>
        <end position="114"/>
    </location>
</feature>
<dbReference type="OrthoDB" id="62120at2759"/>
<evidence type="ECO:0000256" key="3">
    <source>
        <dbReference type="ARBA" id="ARBA00023295"/>
    </source>
</evidence>
<evidence type="ECO:0000256" key="2">
    <source>
        <dbReference type="ARBA" id="ARBA00022801"/>
    </source>
</evidence>
<proteinExistence type="inferred from homology"/>
<evidence type="ECO:0000313" key="5">
    <source>
        <dbReference type="EMBL" id="KAE9403155.1"/>
    </source>
</evidence>
<keyword evidence="4" id="KW-0732">Signal</keyword>
<dbReference type="InterPro" id="IPR050386">
    <property type="entry name" value="Glycosyl_hydrolase_5"/>
</dbReference>
<evidence type="ECO:0000256" key="4">
    <source>
        <dbReference type="SAM" id="SignalP"/>
    </source>
</evidence>
<evidence type="ECO:0000313" key="6">
    <source>
        <dbReference type="Proteomes" id="UP000799118"/>
    </source>
</evidence>
<dbReference type="SUPFAM" id="SSF51445">
    <property type="entry name" value="(Trans)glycosidases"/>
    <property type="match status" value="1"/>
</dbReference>
<evidence type="ECO:0000256" key="1">
    <source>
        <dbReference type="ARBA" id="ARBA00005641"/>
    </source>
</evidence>
<keyword evidence="2" id="KW-0378">Hydrolase</keyword>
<dbReference type="GO" id="GO:0008422">
    <property type="term" value="F:beta-glucosidase activity"/>
    <property type="evidence" value="ECO:0007669"/>
    <property type="project" value="TreeGrafter"/>
</dbReference>
<sequence length="114" mass="12608">MSDFQSVGCLMFTFTVCLLVVHSKGAPGSQNGFDNSGHRISFPQWQASQTNIQHSDAIIKTLANMFKDNMNVVPIIALLNEPAGFDGQDVLDAVRQYWYDSYGNTRSSLDESSI</sequence>
<dbReference type="GO" id="GO:0009251">
    <property type="term" value="P:glucan catabolic process"/>
    <property type="evidence" value="ECO:0007669"/>
    <property type="project" value="TreeGrafter"/>
</dbReference>
<comment type="similarity">
    <text evidence="1">Belongs to the glycosyl hydrolase 5 (cellulase A) family.</text>
</comment>
<organism evidence="5 6">
    <name type="scientific">Gymnopus androsaceus JB14</name>
    <dbReference type="NCBI Taxonomy" id="1447944"/>
    <lineage>
        <taxon>Eukaryota</taxon>
        <taxon>Fungi</taxon>
        <taxon>Dikarya</taxon>
        <taxon>Basidiomycota</taxon>
        <taxon>Agaricomycotina</taxon>
        <taxon>Agaricomycetes</taxon>
        <taxon>Agaricomycetidae</taxon>
        <taxon>Agaricales</taxon>
        <taxon>Marasmiineae</taxon>
        <taxon>Omphalotaceae</taxon>
        <taxon>Gymnopus</taxon>
    </lineage>
</organism>
<feature type="signal peptide" evidence="4">
    <location>
        <begin position="1"/>
        <end position="25"/>
    </location>
</feature>
<dbReference type="Proteomes" id="UP000799118">
    <property type="component" value="Unassembled WGS sequence"/>
</dbReference>
<dbReference type="GO" id="GO:0005576">
    <property type="term" value="C:extracellular region"/>
    <property type="evidence" value="ECO:0007669"/>
    <property type="project" value="TreeGrafter"/>
</dbReference>
<name>A0A6A4I303_9AGAR</name>
<dbReference type="PANTHER" id="PTHR31297:SF42">
    <property type="entry name" value="GLYCOSIDE HYDROLASE FAMILY 5 DOMAIN-CONTAINING PROTEIN"/>
    <property type="match status" value="1"/>
</dbReference>
<dbReference type="InterPro" id="IPR017853">
    <property type="entry name" value="GH"/>
</dbReference>